<feature type="transmembrane region" description="Helical" evidence="6">
    <location>
        <begin position="186"/>
        <end position="206"/>
    </location>
</feature>
<dbReference type="AlphaFoldDB" id="A0A9P5SS09"/>
<name>A0A9P5SS09_9FUNG</name>
<feature type="transmembrane region" description="Helical" evidence="6">
    <location>
        <begin position="212"/>
        <end position="234"/>
    </location>
</feature>
<dbReference type="GO" id="GO:0048280">
    <property type="term" value="P:vesicle fusion with Golgi apparatus"/>
    <property type="evidence" value="ECO:0007669"/>
    <property type="project" value="TreeGrafter"/>
</dbReference>
<accession>A0A9P5SS09</accession>
<dbReference type="PANTHER" id="PTHR21236">
    <property type="entry name" value="GOLGI MEMBRANE PROTEIN YIP1"/>
    <property type="match status" value="1"/>
</dbReference>
<dbReference type="Proteomes" id="UP000696485">
    <property type="component" value="Unassembled WGS sequence"/>
</dbReference>
<keyword evidence="9" id="KW-1185">Reference proteome</keyword>
<organism evidence="8 9">
    <name type="scientific">Podila minutissima</name>
    <dbReference type="NCBI Taxonomy" id="64525"/>
    <lineage>
        <taxon>Eukaryota</taxon>
        <taxon>Fungi</taxon>
        <taxon>Fungi incertae sedis</taxon>
        <taxon>Mucoromycota</taxon>
        <taxon>Mortierellomycotina</taxon>
        <taxon>Mortierellomycetes</taxon>
        <taxon>Mortierellales</taxon>
        <taxon>Mortierellaceae</taxon>
        <taxon>Podila</taxon>
    </lineage>
</organism>
<evidence type="ECO:0000256" key="1">
    <source>
        <dbReference type="ARBA" id="ARBA00004141"/>
    </source>
</evidence>
<dbReference type="PANTHER" id="PTHR21236:SF2">
    <property type="entry name" value="PROTEIN YIPF"/>
    <property type="match status" value="1"/>
</dbReference>
<dbReference type="Pfam" id="PF04893">
    <property type="entry name" value="Yip1"/>
    <property type="match status" value="1"/>
</dbReference>
<feature type="transmembrane region" description="Helical" evidence="6">
    <location>
        <begin position="130"/>
        <end position="148"/>
    </location>
</feature>
<dbReference type="GO" id="GO:0006888">
    <property type="term" value="P:endoplasmic reticulum to Golgi vesicle-mediated transport"/>
    <property type="evidence" value="ECO:0007669"/>
    <property type="project" value="InterPro"/>
</dbReference>
<sequence length="260" mass="28288">MTHLFPQNNYNFDQQGAQNSENLQFYQSQYPDPAVGNYASNTQRQNSFPSNTMSPAPEYGYAGYNSAIPGGQMNPQPISWLSAFGTGGLEGEPPLLEELGINFSHIKSKSFTVLNPLRPVDRNIMDDTDLAGPLVFCLALGTFLLLSGKQHFGYIYGVAVVGCTVLYLILNLMSPQGIDVPKTASVLGYCMLPLVVLSSLSTLFVLNGGLGYILSLLAIVWCTYSSSGFFTAVLGMDDQRFLVAYPVGLFYGCFALMTVF</sequence>
<evidence type="ECO:0000313" key="8">
    <source>
        <dbReference type="EMBL" id="KAF9337033.1"/>
    </source>
</evidence>
<feature type="transmembrane region" description="Helical" evidence="6">
    <location>
        <begin position="241"/>
        <end position="259"/>
    </location>
</feature>
<evidence type="ECO:0000313" key="9">
    <source>
        <dbReference type="Proteomes" id="UP000696485"/>
    </source>
</evidence>
<dbReference type="GO" id="GO:0005802">
    <property type="term" value="C:trans-Golgi network"/>
    <property type="evidence" value="ECO:0007669"/>
    <property type="project" value="TreeGrafter"/>
</dbReference>
<evidence type="ECO:0000259" key="7">
    <source>
        <dbReference type="Pfam" id="PF04893"/>
    </source>
</evidence>
<reference evidence="8" key="1">
    <citation type="journal article" date="2020" name="Fungal Divers.">
        <title>Resolving the Mortierellaceae phylogeny through synthesis of multi-gene phylogenetics and phylogenomics.</title>
        <authorList>
            <person name="Vandepol N."/>
            <person name="Liber J."/>
            <person name="Desiro A."/>
            <person name="Na H."/>
            <person name="Kennedy M."/>
            <person name="Barry K."/>
            <person name="Grigoriev I.V."/>
            <person name="Miller A.N."/>
            <person name="O'Donnell K."/>
            <person name="Stajich J.E."/>
            <person name="Bonito G."/>
        </authorList>
    </citation>
    <scope>NUCLEOTIDE SEQUENCE</scope>
    <source>
        <strain evidence="8">NVP1</strain>
    </source>
</reference>
<feature type="domain" description="Yip1" evidence="7">
    <location>
        <begin position="115"/>
        <end position="257"/>
    </location>
</feature>
<evidence type="ECO:0000256" key="2">
    <source>
        <dbReference type="ARBA" id="ARBA00010596"/>
    </source>
</evidence>
<dbReference type="GO" id="GO:0000139">
    <property type="term" value="C:Golgi membrane"/>
    <property type="evidence" value="ECO:0007669"/>
    <property type="project" value="UniProtKB-SubCell"/>
</dbReference>
<evidence type="ECO:0000256" key="4">
    <source>
        <dbReference type="ARBA" id="ARBA00022989"/>
    </source>
</evidence>
<keyword evidence="3 6" id="KW-0812">Transmembrane</keyword>
<keyword evidence="4 6" id="KW-1133">Transmembrane helix</keyword>
<comment type="caution">
    <text evidence="8">The sequence shown here is derived from an EMBL/GenBank/DDBJ whole genome shotgun (WGS) entry which is preliminary data.</text>
</comment>
<dbReference type="InterPro" id="IPR045231">
    <property type="entry name" value="Yip1/4-like"/>
</dbReference>
<protein>
    <recommendedName>
        <fullName evidence="6">Protein YIP</fullName>
    </recommendedName>
</protein>
<dbReference type="InterPro" id="IPR006977">
    <property type="entry name" value="Yip1_dom"/>
</dbReference>
<keyword evidence="5 6" id="KW-0472">Membrane</keyword>
<comment type="subcellular location">
    <subcellularLocation>
        <location evidence="6">Golgi apparatus membrane</location>
        <topology evidence="6">Multi-pass membrane protein</topology>
    </subcellularLocation>
    <subcellularLocation>
        <location evidence="1">Membrane</location>
        <topology evidence="1">Multi-pass membrane protein</topology>
    </subcellularLocation>
</comment>
<evidence type="ECO:0000256" key="3">
    <source>
        <dbReference type="ARBA" id="ARBA00022692"/>
    </source>
</evidence>
<feature type="transmembrane region" description="Helical" evidence="6">
    <location>
        <begin position="154"/>
        <end position="174"/>
    </location>
</feature>
<gene>
    <name evidence="8" type="ORF">BG006_006508</name>
</gene>
<evidence type="ECO:0000256" key="5">
    <source>
        <dbReference type="ARBA" id="ARBA00023136"/>
    </source>
</evidence>
<comment type="similarity">
    <text evidence="2 6">Belongs to the YIP1 family.</text>
</comment>
<dbReference type="EMBL" id="JAAAUY010000039">
    <property type="protein sequence ID" value="KAF9337033.1"/>
    <property type="molecule type" value="Genomic_DNA"/>
</dbReference>
<proteinExistence type="inferred from homology"/>
<evidence type="ECO:0000256" key="6">
    <source>
        <dbReference type="RuleBase" id="RU361264"/>
    </source>
</evidence>